<name>A0A6A3IDA4_9STRA</name>
<gene>
    <name evidence="2" type="ORF">PR002_g24155</name>
</gene>
<evidence type="ECO:0000313" key="3">
    <source>
        <dbReference type="Proteomes" id="UP000435112"/>
    </source>
</evidence>
<comment type="caution">
    <text evidence="2">The sequence shown here is derived from an EMBL/GenBank/DDBJ whole genome shotgun (WGS) entry which is preliminary data.</text>
</comment>
<evidence type="ECO:0000256" key="1">
    <source>
        <dbReference type="SAM" id="MobiDB-lite"/>
    </source>
</evidence>
<feature type="region of interest" description="Disordered" evidence="1">
    <location>
        <begin position="293"/>
        <end position="336"/>
    </location>
</feature>
<dbReference type="AlphaFoldDB" id="A0A6A3IDA4"/>
<reference evidence="2 3" key="1">
    <citation type="submission" date="2018-09" db="EMBL/GenBank/DDBJ databases">
        <title>Genomic investigation of the strawberry pathogen Phytophthora fragariae indicates pathogenicity is determined by transcriptional variation in three key races.</title>
        <authorList>
            <person name="Adams T.M."/>
            <person name="Armitage A.D."/>
            <person name="Sobczyk M.K."/>
            <person name="Bates H.J."/>
            <person name="Dunwell J.M."/>
            <person name="Nellist C.F."/>
            <person name="Harrison R.J."/>
        </authorList>
    </citation>
    <scope>NUCLEOTIDE SEQUENCE [LARGE SCALE GENOMIC DNA]</scope>
    <source>
        <strain evidence="2 3">SCRP324</strain>
    </source>
</reference>
<dbReference type="EMBL" id="QXFU01002900">
    <property type="protein sequence ID" value="KAE8980360.1"/>
    <property type="molecule type" value="Genomic_DNA"/>
</dbReference>
<sequence>MSASKGSQPPPLPEAEVVYEGKVAVAPPPAPIYQYAIVLKGDKIRFWLEDSESKKRWCTPELSLESYVNPTNSLPGARPSDYIEGFHGVMNTTTKEEATDIPVGFYPIGEGKFRLELAVKVQFQQQDLVAMYSFDLEEISVERIDVLEAKMRQLQEVVAKLQKDLDTRDAGKYILHAQGTGKVGDTLVWDKVSDERIRAISTSAIPVDAPGIYQAVVVVNCKWEGSEIKLMRGQECIQSVYCGYSESYPGSTTLTCINRLEKGDQLSVICAASIVATNRLTLAKKDPEKKMKSFGGGWDDDFPAGDRKTPRQNYGNKQRNKNPVLASRKPRGDQAGHSYVTFPRIHAARDGMTCKWTFVKARGPVSDVDTRKFPYQLVREEQLPLYQQQQSTVADMDSFLNCFTDGYIRAATQALSGITIDGTAWCSLPQRRAVELVQHLRLLIDTLKRTSPEELNQEFKITVYCSLKTSDGRQHVKITFVRQHDRWVLQSRALSQEYVYHDIILDNSTRFRVKVLSELTAPGKEWWSSIHNLIRFQESGVGDLFATKVTLDPRASKDLRINYVSIESVYEPVEFHGLRFQLSTKGIDVSLDVLPPEEMLDRKQPDESFEFPVKRLVQVLDEF</sequence>
<dbReference type="OrthoDB" id="91140at2759"/>
<protein>
    <submittedName>
        <fullName evidence="2">Uncharacterized protein</fullName>
    </submittedName>
</protein>
<organism evidence="2 3">
    <name type="scientific">Phytophthora rubi</name>
    <dbReference type="NCBI Taxonomy" id="129364"/>
    <lineage>
        <taxon>Eukaryota</taxon>
        <taxon>Sar</taxon>
        <taxon>Stramenopiles</taxon>
        <taxon>Oomycota</taxon>
        <taxon>Peronosporomycetes</taxon>
        <taxon>Peronosporales</taxon>
        <taxon>Peronosporaceae</taxon>
        <taxon>Phytophthora</taxon>
    </lineage>
</organism>
<evidence type="ECO:0000313" key="2">
    <source>
        <dbReference type="EMBL" id="KAE8980360.1"/>
    </source>
</evidence>
<proteinExistence type="predicted"/>
<accession>A0A6A3IDA4</accession>
<dbReference type="Proteomes" id="UP000435112">
    <property type="component" value="Unassembled WGS sequence"/>
</dbReference>